<comment type="catalytic activity">
    <reaction evidence="4">
        <text>alpha,alpha-trehalose 6-phosphate + H2O = alpha,alpha-trehalose + phosphate</text>
        <dbReference type="Rhea" id="RHEA:23420"/>
        <dbReference type="ChEBI" id="CHEBI:15377"/>
        <dbReference type="ChEBI" id="CHEBI:16551"/>
        <dbReference type="ChEBI" id="CHEBI:43474"/>
        <dbReference type="ChEBI" id="CHEBI:58429"/>
        <dbReference type="EC" id="3.1.3.12"/>
    </reaction>
</comment>
<evidence type="ECO:0000256" key="4">
    <source>
        <dbReference type="RuleBase" id="RU361117"/>
    </source>
</evidence>
<comment type="function">
    <text evidence="4">Removes the phosphate from trehalose 6-phosphate to produce free trehalose.</text>
</comment>
<dbReference type="CDD" id="cd01627">
    <property type="entry name" value="HAD_TPP"/>
    <property type="match status" value="1"/>
</dbReference>
<comment type="similarity">
    <text evidence="2 4">Belongs to the trehalose phosphatase family.</text>
</comment>
<dbReference type="OrthoDB" id="9814913at2"/>
<keyword evidence="4" id="KW-0479">Metal-binding</keyword>
<dbReference type="EMBL" id="PUIV01000001">
    <property type="protein sequence ID" value="PWB95919.1"/>
    <property type="molecule type" value="Genomic_DNA"/>
</dbReference>
<keyword evidence="4" id="KW-0460">Magnesium</keyword>
<reference evidence="5 6" key="1">
    <citation type="journal article" date="2018" name="Appl. Microbiol. Biotechnol.">
        <title>Co-cultivation of the strictly anaerobic methanogen Methanosarcina barkeri with aerobic methanotrophs in an oxygen-limited membrane bioreactor.</title>
        <authorList>
            <person name="In 't Zandt M.H."/>
            <person name="van den Bosch T.J.M."/>
            <person name="Rijkers R."/>
            <person name="van Kessel M.A.H.J."/>
            <person name="Jetten M.S.M."/>
            <person name="Welte C.U."/>
        </authorList>
    </citation>
    <scope>NUCLEOTIDE SEQUENCE [LARGE SCALE GENOMIC DNA]</scope>
    <source>
        <strain evidence="5 6">DSM 17706</strain>
    </source>
</reference>
<dbReference type="Proteomes" id="UP000245137">
    <property type="component" value="Unassembled WGS sequence"/>
</dbReference>
<keyword evidence="6" id="KW-1185">Reference proteome</keyword>
<dbReference type="Gene3D" id="3.30.70.1020">
    <property type="entry name" value="Trehalose-6-phosphate phosphatase related protein, domain 2"/>
    <property type="match status" value="1"/>
</dbReference>
<dbReference type="InterPro" id="IPR023214">
    <property type="entry name" value="HAD_sf"/>
</dbReference>
<dbReference type="InterPro" id="IPR003337">
    <property type="entry name" value="Trehalose_PPase"/>
</dbReference>
<comment type="caution">
    <text evidence="5">The sequence shown here is derived from an EMBL/GenBank/DDBJ whole genome shotgun (WGS) entry which is preliminary data.</text>
</comment>
<dbReference type="UniPathway" id="UPA00299"/>
<dbReference type="NCBIfam" id="TIGR01484">
    <property type="entry name" value="HAD-SF-IIB"/>
    <property type="match status" value="1"/>
</dbReference>
<dbReference type="GO" id="GO:0004805">
    <property type="term" value="F:trehalose-phosphatase activity"/>
    <property type="evidence" value="ECO:0007669"/>
    <property type="project" value="UniProtKB-EC"/>
</dbReference>
<dbReference type="NCBIfam" id="TIGR00685">
    <property type="entry name" value="T6PP"/>
    <property type="match status" value="1"/>
</dbReference>
<dbReference type="InterPro" id="IPR036412">
    <property type="entry name" value="HAD-like_sf"/>
</dbReference>
<evidence type="ECO:0000256" key="2">
    <source>
        <dbReference type="ARBA" id="ARBA00008770"/>
    </source>
</evidence>
<dbReference type="PANTHER" id="PTHR43768">
    <property type="entry name" value="TREHALOSE 6-PHOSPHATE PHOSPHATASE"/>
    <property type="match status" value="1"/>
</dbReference>
<dbReference type="RefSeq" id="WP_108915583.1">
    <property type="nucleotide sequence ID" value="NZ_BGJY01000001.1"/>
</dbReference>
<dbReference type="EC" id="3.1.3.12" evidence="4"/>
<evidence type="ECO:0000313" key="6">
    <source>
        <dbReference type="Proteomes" id="UP000245137"/>
    </source>
</evidence>
<dbReference type="GO" id="GO:0005992">
    <property type="term" value="P:trehalose biosynthetic process"/>
    <property type="evidence" value="ECO:0007669"/>
    <property type="project" value="UniProtKB-UniPathway"/>
</dbReference>
<evidence type="ECO:0000313" key="5">
    <source>
        <dbReference type="EMBL" id="PWB95919.1"/>
    </source>
</evidence>
<dbReference type="Gene3D" id="3.40.50.1000">
    <property type="entry name" value="HAD superfamily/HAD-like"/>
    <property type="match status" value="1"/>
</dbReference>
<keyword evidence="3 4" id="KW-0378">Hydrolase</keyword>
<dbReference type="AlphaFoldDB" id="A0A2U1SWD8"/>
<dbReference type="PANTHER" id="PTHR43768:SF3">
    <property type="entry name" value="TREHALOSE 6-PHOSPHATE PHOSPHATASE"/>
    <property type="match status" value="1"/>
</dbReference>
<dbReference type="InterPro" id="IPR006379">
    <property type="entry name" value="HAD-SF_hydro_IIB"/>
</dbReference>
<dbReference type="GO" id="GO:0046872">
    <property type="term" value="F:metal ion binding"/>
    <property type="evidence" value="ECO:0007669"/>
    <property type="project" value="UniProtKB-KW"/>
</dbReference>
<name>A0A2U1SWD8_METSR</name>
<sequence length="249" mass="26901">MLPKVDDIGRFALFLDLDGTVAEIAERPEAVRVEASTIALLGALRRAAGDALAVVSGRDIAVIDALLSPLRLPVAGVHGLQRRDAAGRLHRSGDVCADLERVIRAIEADVVGDAGVIVERKTGAVALHYRLRPELEARCRAIAERAVRDHPELEVLPGKKVFEIRSQGGDKGDVIEAFLKEEPFRGRVPIFAGDDVTDEVGFGVVNARGGVSIKVGRSATLAHYRAADLHELHRWLAELARVAEAERAR</sequence>
<gene>
    <name evidence="5" type="primary">otsB</name>
    <name evidence="5" type="ORF">C5689_00195</name>
</gene>
<organism evidence="5 6">
    <name type="scientific">Methylosinus sporium</name>
    <dbReference type="NCBI Taxonomy" id="428"/>
    <lineage>
        <taxon>Bacteria</taxon>
        <taxon>Pseudomonadati</taxon>
        <taxon>Pseudomonadota</taxon>
        <taxon>Alphaproteobacteria</taxon>
        <taxon>Hyphomicrobiales</taxon>
        <taxon>Methylocystaceae</taxon>
        <taxon>Methylosinus</taxon>
    </lineage>
</organism>
<dbReference type="InterPro" id="IPR044651">
    <property type="entry name" value="OTSB-like"/>
</dbReference>
<protein>
    <recommendedName>
        <fullName evidence="4">Trehalose 6-phosphate phosphatase</fullName>
        <ecNumber evidence="4">3.1.3.12</ecNumber>
    </recommendedName>
</protein>
<evidence type="ECO:0000256" key="3">
    <source>
        <dbReference type="ARBA" id="ARBA00022801"/>
    </source>
</evidence>
<comment type="cofactor">
    <cofactor evidence="4">
        <name>Mg(2+)</name>
        <dbReference type="ChEBI" id="CHEBI:18420"/>
    </cofactor>
</comment>
<dbReference type="SUPFAM" id="SSF56784">
    <property type="entry name" value="HAD-like"/>
    <property type="match status" value="1"/>
</dbReference>
<accession>A0A2U1SWD8</accession>
<dbReference type="Pfam" id="PF02358">
    <property type="entry name" value="Trehalose_PPase"/>
    <property type="match status" value="1"/>
</dbReference>
<evidence type="ECO:0000256" key="1">
    <source>
        <dbReference type="ARBA" id="ARBA00005199"/>
    </source>
</evidence>
<proteinExistence type="inferred from homology"/>
<comment type="pathway">
    <text evidence="1 4">Glycan biosynthesis; trehalose biosynthesis.</text>
</comment>